<keyword evidence="6 7" id="KW-0368">Histidine biosynthesis</keyword>
<dbReference type="GO" id="GO:0004400">
    <property type="term" value="F:histidinol-phosphate transaminase activity"/>
    <property type="evidence" value="ECO:0007669"/>
    <property type="project" value="UniProtKB-UniRule"/>
</dbReference>
<dbReference type="Gene3D" id="3.40.640.10">
    <property type="entry name" value="Type I PLP-dependent aspartate aminotransferase-like (Major domain)"/>
    <property type="match status" value="1"/>
</dbReference>
<dbReference type="InterPro" id="IPR005861">
    <property type="entry name" value="HisP_aminotrans"/>
</dbReference>
<dbReference type="PANTHER" id="PTHR43643:SF3">
    <property type="entry name" value="HISTIDINOL-PHOSPHATE AMINOTRANSFERASE"/>
    <property type="match status" value="1"/>
</dbReference>
<evidence type="ECO:0000256" key="7">
    <source>
        <dbReference type="HAMAP-Rule" id="MF_01023"/>
    </source>
</evidence>
<comment type="caution">
    <text evidence="9">The sequence shown here is derived from an EMBL/GenBank/DDBJ whole genome shotgun (WGS) entry which is preliminary data.</text>
</comment>
<keyword evidence="5 7" id="KW-0663">Pyridoxal phosphate</keyword>
<sequence>MELKGLRKIEPYIAGKQPKVENMIKLNTNENAYGPSPAVIDALAKFEGKHLRRYSSLDQADLRQALAHQHGLDPEQFVIGNGSDDILSMAFLAFFQTESPVLFPDLTYGFYKVWAQLYGVPYEEVPLRTDFSWHVADYQRECGGIILTNPNAPTGRFQTLDEIEAVLKANSQVVVIIDEAYVNFGGQSALGLLDKYPNLFITRTFSKDASLAGLRVGYGVGSKQLISVIQAVRNSINPYNVDAISETLALAAVEDWSYYQQSCQAILETRDWFANELEGLNFDVLPSSTNFLLVKPSLVKAEELFAYLEKENIYIRYFPSQERIQDWLRISIGTQKEMETVLLKIKEYCHEQTNIATGLT</sequence>
<dbReference type="NCBIfam" id="TIGR01141">
    <property type="entry name" value="hisC"/>
    <property type="match status" value="1"/>
</dbReference>
<dbReference type="InterPro" id="IPR015421">
    <property type="entry name" value="PyrdxlP-dep_Trfase_major"/>
</dbReference>
<name>A0A4Q8L0C7_9STRE</name>
<protein>
    <recommendedName>
        <fullName evidence="7">Histidinol-phosphate aminotransferase</fullName>
        <ecNumber evidence="7">2.6.1.9</ecNumber>
    </recommendedName>
    <alternativeName>
        <fullName evidence="7">Imidazole acetol-phosphate transaminase</fullName>
    </alternativeName>
</protein>
<accession>A0A4Q8L0C7</accession>
<proteinExistence type="inferred from homology"/>
<dbReference type="InterPro" id="IPR015424">
    <property type="entry name" value="PyrdxlP-dep_Trfase"/>
</dbReference>
<evidence type="ECO:0000313" key="10">
    <source>
        <dbReference type="Proteomes" id="UP000291525"/>
    </source>
</evidence>
<comment type="catalytic activity">
    <reaction evidence="7">
        <text>L-histidinol phosphate + 2-oxoglutarate = 3-(imidazol-4-yl)-2-oxopropyl phosphate + L-glutamate</text>
        <dbReference type="Rhea" id="RHEA:23744"/>
        <dbReference type="ChEBI" id="CHEBI:16810"/>
        <dbReference type="ChEBI" id="CHEBI:29985"/>
        <dbReference type="ChEBI" id="CHEBI:57766"/>
        <dbReference type="ChEBI" id="CHEBI:57980"/>
        <dbReference type="EC" id="2.6.1.9"/>
    </reaction>
</comment>
<dbReference type="InterPro" id="IPR050106">
    <property type="entry name" value="HistidinolP_aminotransfase"/>
</dbReference>
<dbReference type="AlphaFoldDB" id="A0A4Q8L0C7"/>
<dbReference type="GO" id="GO:0000105">
    <property type="term" value="P:L-histidine biosynthetic process"/>
    <property type="evidence" value="ECO:0007669"/>
    <property type="project" value="UniProtKB-UniRule"/>
</dbReference>
<evidence type="ECO:0000256" key="6">
    <source>
        <dbReference type="ARBA" id="ARBA00023102"/>
    </source>
</evidence>
<dbReference type="OrthoDB" id="9813612at2"/>
<organism evidence="9 10">
    <name type="scientific">Streptococcus parasuis</name>
    <dbReference type="NCBI Taxonomy" id="1501662"/>
    <lineage>
        <taxon>Bacteria</taxon>
        <taxon>Bacillati</taxon>
        <taxon>Bacillota</taxon>
        <taxon>Bacilli</taxon>
        <taxon>Lactobacillales</taxon>
        <taxon>Streptococcaceae</taxon>
        <taxon>Streptococcus</taxon>
    </lineage>
</organism>
<keyword evidence="4 7" id="KW-0808">Transferase</keyword>
<dbReference type="HAMAP" id="MF_01023">
    <property type="entry name" value="HisC_aminotrans_2"/>
    <property type="match status" value="1"/>
</dbReference>
<comment type="similarity">
    <text evidence="7">Belongs to the class-II pyridoxal-phosphate-dependent aminotransferase family. Histidinol-phosphate aminotransferase subfamily.</text>
</comment>
<dbReference type="SUPFAM" id="SSF53383">
    <property type="entry name" value="PLP-dependent transferases"/>
    <property type="match status" value="1"/>
</dbReference>
<comment type="pathway">
    <text evidence="7">Amino-acid biosynthesis; L-histidine biosynthesis; L-histidine from 5-phospho-alpha-D-ribose 1-diphosphate: step 7/9.</text>
</comment>
<dbReference type="InterPro" id="IPR015422">
    <property type="entry name" value="PyrdxlP-dep_Trfase_small"/>
</dbReference>
<evidence type="ECO:0000256" key="3">
    <source>
        <dbReference type="ARBA" id="ARBA00022576"/>
    </source>
</evidence>
<keyword evidence="3 7" id="KW-0032">Aminotransferase</keyword>
<evidence type="ECO:0000259" key="8">
    <source>
        <dbReference type="Pfam" id="PF00155"/>
    </source>
</evidence>
<evidence type="ECO:0000256" key="5">
    <source>
        <dbReference type="ARBA" id="ARBA00022898"/>
    </source>
</evidence>
<dbReference type="UniPathway" id="UPA00031">
    <property type="reaction ID" value="UER00012"/>
</dbReference>
<keyword evidence="7" id="KW-0028">Amino-acid biosynthesis</keyword>
<evidence type="ECO:0000313" key="9">
    <source>
        <dbReference type="EMBL" id="TAA08571.1"/>
    </source>
</evidence>
<dbReference type="Gene3D" id="3.90.1150.10">
    <property type="entry name" value="Aspartate Aminotransferase, domain 1"/>
    <property type="match status" value="1"/>
</dbReference>
<comment type="cofactor">
    <cofactor evidence="1 7">
        <name>pyridoxal 5'-phosphate</name>
        <dbReference type="ChEBI" id="CHEBI:597326"/>
    </cofactor>
</comment>
<feature type="domain" description="Aminotransferase class I/classII large" evidence="8">
    <location>
        <begin position="22"/>
        <end position="342"/>
    </location>
</feature>
<dbReference type="CDD" id="cd00609">
    <property type="entry name" value="AAT_like"/>
    <property type="match status" value="1"/>
</dbReference>
<dbReference type="GO" id="GO:0030170">
    <property type="term" value="F:pyridoxal phosphate binding"/>
    <property type="evidence" value="ECO:0007669"/>
    <property type="project" value="InterPro"/>
</dbReference>
<dbReference type="Pfam" id="PF00155">
    <property type="entry name" value="Aminotran_1_2"/>
    <property type="match status" value="1"/>
</dbReference>
<dbReference type="EMBL" id="SHGT01000062">
    <property type="protein sequence ID" value="TAA08571.1"/>
    <property type="molecule type" value="Genomic_DNA"/>
</dbReference>
<dbReference type="InterPro" id="IPR004839">
    <property type="entry name" value="Aminotransferase_I/II_large"/>
</dbReference>
<comment type="subunit">
    <text evidence="2 7">Homodimer.</text>
</comment>
<feature type="modified residue" description="N6-(pyridoxal phosphate)lysine" evidence="7">
    <location>
        <position position="207"/>
    </location>
</feature>
<dbReference type="RefSeq" id="WP_130555525.1">
    <property type="nucleotide sequence ID" value="NZ_SHGT01000062.1"/>
</dbReference>
<dbReference type="EC" id="2.6.1.9" evidence="7"/>
<dbReference type="Proteomes" id="UP000291525">
    <property type="component" value="Unassembled WGS sequence"/>
</dbReference>
<dbReference type="PANTHER" id="PTHR43643">
    <property type="entry name" value="HISTIDINOL-PHOSPHATE AMINOTRANSFERASE 2"/>
    <property type="match status" value="1"/>
</dbReference>
<gene>
    <name evidence="7" type="primary">hisC</name>
    <name evidence="9" type="ORF">EXW74_08520</name>
</gene>
<evidence type="ECO:0000256" key="2">
    <source>
        <dbReference type="ARBA" id="ARBA00011738"/>
    </source>
</evidence>
<evidence type="ECO:0000256" key="4">
    <source>
        <dbReference type="ARBA" id="ARBA00022679"/>
    </source>
</evidence>
<evidence type="ECO:0000256" key="1">
    <source>
        <dbReference type="ARBA" id="ARBA00001933"/>
    </source>
</evidence>
<reference evidence="9 10" key="1">
    <citation type="submission" date="2019-02" db="EMBL/GenBank/DDBJ databases">
        <title>First genome of the species Streptococcus parasuis.</title>
        <authorList>
            <person name="Stevens M.J.A."/>
            <person name="Stephan R."/>
        </authorList>
    </citation>
    <scope>NUCLEOTIDE SEQUENCE [LARGE SCALE GENOMIC DNA]</scope>
    <source>
        <strain evidence="9 10">4253</strain>
    </source>
</reference>